<dbReference type="CDD" id="cd00829">
    <property type="entry name" value="SCP-x_thiolase"/>
    <property type="match status" value="1"/>
</dbReference>
<dbReference type="eggNOG" id="COG0183">
    <property type="taxonomic scope" value="Bacteria"/>
</dbReference>
<dbReference type="KEGG" id="rpd:RPD_3314"/>
<dbReference type="Pfam" id="PF22691">
    <property type="entry name" value="Thiolase_C_1"/>
    <property type="match status" value="1"/>
</dbReference>
<sequence>MDSGPAPRGASRNDGRWGDAKRRARFMSYISGTGLTPFGKIEGSTTLSLMREAAELAVADAGLARSDIDGLLCGYSTTMPHIMLATVFAEHFGIRPSYCHAIQVGGATGMAMTMLAHQLVESGAAKNILVVGGENRLTGQSRDASVQALAQVGHPTYEVPLGPTIPAYYGLVASRYMHDHGVTEEDLAEFAVLMRAHAATHPGAQFRDSISVAEVMASKPIASPLKLLDCCPVSDGGAALVISAEPTTAHRVKVRGCAQAHTHQHVTAMPAAGPSGAELAVERAKAASGVAIGDVRYAAVYDSFTITLLMLLEDLGLAKRGEAAAQARSGNFSRAGVMPLNTHGGLLSYGHCGVGGAMAHLVETHLQMTGRAGDRQVRDASVALLHGDGGVLSSHVSMFLERVR</sequence>
<dbReference type="InterPro" id="IPR016039">
    <property type="entry name" value="Thiolase-like"/>
</dbReference>
<dbReference type="PANTHER" id="PTHR42870:SF1">
    <property type="entry name" value="NON-SPECIFIC LIPID-TRANSFER PROTEIN-LIKE 2"/>
    <property type="match status" value="1"/>
</dbReference>
<evidence type="ECO:0000259" key="1">
    <source>
        <dbReference type="Pfam" id="PF00108"/>
    </source>
</evidence>
<dbReference type="PIRSF" id="PIRSF000429">
    <property type="entry name" value="Ac-CoA_Ac_transf"/>
    <property type="match status" value="1"/>
</dbReference>
<dbReference type="HOGENOM" id="CLU_035425_2_1_5"/>
<dbReference type="STRING" id="316057.RPD_3314"/>
<name>Q134F1_RHOPS</name>
<dbReference type="PANTHER" id="PTHR42870">
    <property type="entry name" value="ACETYL-COA C-ACETYLTRANSFERASE"/>
    <property type="match status" value="1"/>
</dbReference>
<evidence type="ECO:0000259" key="2">
    <source>
        <dbReference type="Pfam" id="PF22691"/>
    </source>
</evidence>
<protein>
    <submittedName>
        <fullName evidence="3">Thiolase</fullName>
    </submittedName>
</protein>
<dbReference type="AlphaFoldDB" id="Q134F1"/>
<dbReference type="Gene3D" id="3.40.47.10">
    <property type="match status" value="1"/>
</dbReference>
<feature type="domain" description="Thiolase N-terminal" evidence="1">
    <location>
        <begin position="30"/>
        <end position="245"/>
    </location>
</feature>
<evidence type="ECO:0000313" key="3">
    <source>
        <dbReference type="EMBL" id="ABE40538.1"/>
    </source>
</evidence>
<dbReference type="Pfam" id="PF00108">
    <property type="entry name" value="Thiolase_N"/>
    <property type="match status" value="1"/>
</dbReference>
<accession>Q134F1</accession>
<dbReference type="EMBL" id="CP000283">
    <property type="protein sequence ID" value="ABE40538.1"/>
    <property type="molecule type" value="Genomic_DNA"/>
</dbReference>
<organism evidence="3 4">
    <name type="scientific">Rhodopseudomonas palustris (strain BisB5)</name>
    <dbReference type="NCBI Taxonomy" id="316057"/>
    <lineage>
        <taxon>Bacteria</taxon>
        <taxon>Pseudomonadati</taxon>
        <taxon>Pseudomonadota</taxon>
        <taxon>Alphaproteobacteria</taxon>
        <taxon>Hyphomicrobiales</taxon>
        <taxon>Nitrobacteraceae</taxon>
        <taxon>Rhodopseudomonas</taxon>
    </lineage>
</organism>
<evidence type="ECO:0000313" key="4">
    <source>
        <dbReference type="Proteomes" id="UP000001818"/>
    </source>
</evidence>
<proteinExistence type="predicted"/>
<dbReference type="InterPro" id="IPR020616">
    <property type="entry name" value="Thiolase_N"/>
</dbReference>
<gene>
    <name evidence="3" type="ordered locus">RPD_3314</name>
</gene>
<feature type="domain" description="Thiolase C-terminal" evidence="2">
    <location>
        <begin position="258"/>
        <end position="402"/>
    </location>
</feature>
<dbReference type="GO" id="GO:0003988">
    <property type="term" value="F:acetyl-CoA C-acyltransferase activity"/>
    <property type="evidence" value="ECO:0007669"/>
    <property type="project" value="UniProtKB-ARBA"/>
</dbReference>
<reference evidence="3 4" key="1">
    <citation type="submission" date="2006-03" db="EMBL/GenBank/DDBJ databases">
        <title>Complete sequence of Rhodopseudomonas palustris BisB5.</title>
        <authorList>
            <consortium name="US DOE Joint Genome Institute"/>
            <person name="Copeland A."/>
            <person name="Lucas S."/>
            <person name="Lapidus A."/>
            <person name="Barry K."/>
            <person name="Detter J.C."/>
            <person name="Glavina del Rio T."/>
            <person name="Hammon N."/>
            <person name="Israni S."/>
            <person name="Dalin E."/>
            <person name="Tice H."/>
            <person name="Pitluck S."/>
            <person name="Chain P."/>
            <person name="Malfatti S."/>
            <person name="Shin M."/>
            <person name="Vergez L."/>
            <person name="Schmutz J."/>
            <person name="Larimer F."/>
            <person name="Land M."/>
            <person name="Hauser L."/>
            <person name="Pelletier D.A."/>
            <person name="Kyrpides N."/>
            <person name="Lykidis A."/>
            <person name="Oda Y."/>
            <person name="Harwood C.S."/>
            <person name="Richardson P."/>
        </authorList>
    </citation>
    <scope>NUCLEOTIDE SEQUENCE [LARGE SCALE GENOMIC DNA]</scope>
    <source>
        <strain evidence="3 4">BisB5</strain>
    </source>
</reference>
<dbReference type="Proteomes" id="UP000001818">
    <property type="component" value="Chromosome"/>
</dbReference>
<dbReference type="InterPro" id="IPR002155">
    <property type="entry name" value="Thiolase"/>
</dbReference>
<dbReference type="InterPro" id="IPR055140">
    <property type="entry name" value="Thiolase_C_2"/>
</dbReference>
<dbReference type="SUPFAM" id="SSF53901">
    <property type="entry name" value="Thiolase-like"/>
    <property type="match status" value="2"/>
</dbReference>